<dbReference type="InterPro" id="IPR053219">
    <property type="entry name" value="GPCR_Dmsr-1"/>
</dbReference>
<evidence type="ECO:0000313" key="8">
    <source>
        <dbReference type="EMBL" id="PIO74837.1"/>
    </source>
</evidence>
<keyword evidence="3 6" id="KW-1133">Transmembrane helix</keyword>
<keyword evidence="4 6" id="KW-0472">Membrane</keyword>
<feature type="transmembrane region" description="Helical" evidence="6">
    <location>
        <begin position="116"/>
        <end position="137"/>
    </location>
</feature>
<keyword evidence="9" id="KW-1185">Reference proteome</keyword>
<accession>A0A2G9UX71</accession>
<dbReference type="PANTHER" id="PTHR46273:SF3">
    <property type="entry name" value="G-PROTEIN COUPLED RECEPTORS FAMILY 1 PROFILE DOMAIN-CONTAINING PROTEIN"/>
    <property type="match status" value="1"/>
</dbReference>
<evidence type="ECO:0000259" key="7">
    <source>
        <dbReference type="PROSITE" id="PS50262"/>
    </source>
</evidence>
<evidence type="ECO:0000256" key="2">
    <source>
        <dbReference type="ARBA" id="ARBA00022692"/>
    </source>
</evidence>
<dbReference type="InterPro" id="IPR017452">
    <property type="entry name" value="GPCR_Rhodpsn_7TM"/>
</dbReference>
<dbReference type="InterPro" id="IPR019427">
    <property type="entry name" value="7TM_GPCR_serpentine_rcpt_Srw"/>
</dbReference>
<dbReference type="PROSITE" id="PS50262">
    <property type="entry name" value="G_PROTEIN_RECEP_F1_2"/>
    <property type="match status" value="1"/>
</dbReference>
<evidence type="ECO:0000313" key="9">
    <source>
        <dbReference type="Proteomes" id="UP000230423"/>
    </source>
</evidence>
<proteinExistence type="predicted"/>
<keyword evidence="2 6" id="KW-0812">Transmembrane</keyword>
<gene>
    <name evidence="8" type="ORF">TELCIR_03147</name>
</gene>
<dbReference type="PANTHER" id="PTHR46273">
    <property type="entry name" value="MYOSUPPRESSIN RECEPTOR 1, ISOFORM B-RELATED"/>
    <property type="match status" value="1"/>
</dbReference>
<dbReference type="Pfam" id="PF10324">
    <property type="entry name" value="7TM_GPCR_Srw"/>
    <property type="match status" value="1"/>
</dbReference>
<evidence type="ECO:0000256" key="1">
    <source>
        <dbReference type="ARBA" id="ARBA00004370"/>
    </source>
</evidence>
<dbReference type="Gene3D" id="1.20.1070.10">
    <property type="entry name" value="Rhodopsin 7-helix transmembrane proteins"/>
    <property type="match status" value="1"/>
</dbReference>
<protein>
    <recommendedName>
        <fullName evidence="7">G-protein coupled receptors family 1 profile domain-containing protein</fullName>
    </recommendedName>
</protein>
<evidence type="ECO:0000256" key="4">
    <source>
        <dbReference type="ARBA" id="ARBA00023136"/>
    </source>
</evidence>
<comment type="subcellular location">
    <subcellularLocation>
        <location evidence="1">Membrane</location>
    </subcellularLocation>
</comment>
<feature type="transmembrane region" description="Helical" evidence="6">
    <location>
        <begin position="60"/>
        <end position="84"/>
    </location>
</feature>
<feature type="non-terminal residue" evidence="8">
    <location>
        <position position="1"/>
    </location>
</feature>
<organism evidence="8 9">
    <name type="scientific">Teladorsagia circumcincta</name>
    <name type="common">Brown stomach worm</name>
    <name type="synonym">Ostertagia circumcincta</name>
    <dbReference type="NCBI Taxonomy" id="45464"/>
    <lineage>
        <taxon>Eukaryota</taxon>
        <taxon>Metazoa</taxon>
        <taxon>Ecdysozoa</taxon>
        <taxon>Nematoda</taxon>
        <taxon>Chromadorea</taxon>
        <taxon>Rhabditida</taxon>
        <taxon>Rhabditina</taxon>
        <taxon>Rhabditomorpha</taxon>
        <taxon>Strongyloidea</taxon>
        <taxon>Trichostrongylidae</taxon>
        <taxon>Teladorsagia</taxon>
    </lineage>
</organism>
<feature type="region of interest" description="Disordered" evidence="5">
    <location>
        <begin position="205"/>
        <end position="235"/>
    </location>
</feature>
<dbReference type="AlphaFoldDB" id="A0A2G9UX71"/>
<name>A0A2G9UX71_TELCI</name>
<dbReference type="GO" id="GO:0005886">
    <property type="term" value="C:plasma membrane"/>
    <property type="evidence" value="ECO:0007669"/>
    <property type="project" value="TreeGrafter"/>
</dbReference>
<dbReference type="SUPFAM" id="SSF81321">
    <property type="entry name" value="Family A G protein-coupled receptor-like"/>
    <property type="match status" value="1"/>
</dbReference>
<dbReference type="EMBL" id="KZ345214">
    <property type="protein sequence ID" value="PIO74837.1"/>
    <property type="molecule type" value="Genomic_DNA"/>
</dbReference>
<sequence>FAKTPRTGCACELGGTPIEALRDRDSFDIDNVCANNQPTSTPSYTLDFSNYSCGFYKFNLWMLAVAMKAIPCALLLWFTVALVLKLRQTDEKRNYLYSKSFRKHIKKTTVPDRTTYMLIIMLVVFLVTELPQGFLALLNGVYTTDVNNYIYQHVGELFDLLSLVNCSVDFVLYCFMSSRYRQTFGHILIRVESWLRNQNSGCKYTKDISKTPPPTTMRPSQHTGLEITQSQDNIQ</sequence>
<reference evidence="8 9" key="1">
    <citation type="submission" date="2015-09" db="EMBL/GenBank/DDBJ databases">
        <title>Draft genome of the parasitic nematode Teladorsagia circumcincta isolate WARC Sus (inbred).</title>
        <authorList>
            <person name="Mitreva M."/>
        </authorList>
    </citation>
    <scope>NUCLEOTIDE SEQUENCE [LARGE SCALE GENOMIC DNA]</scope>
    <source>
        <strain evidence="8 9">S</strain>
    </source>
</reference>
<feature type="compositionally biased region" description="Polar residues" evidence="5">
    <location>
        <begin position="217"/>
        <end position="235"/>
    </location>
</feature>
<evidence type="ECO:0000256" key="3">
    <source>
        <dbReference type="ARBA" id="ARBA00022989"/>
    </source>
</evidence>
<feature type="transmembrane region" description="Helical" evidence="6">
    <location>
        <begin position="157"/>
        <end position="176"/>
    </location>
</feature>
<dbReference type="Proteomes" id="UP000230423">
    <property type="component" value="Unassembled WGS sequence"/>
</dbReference>
<dbReference type="CDD" id="cd14978">
    <property type="entry name" value="7tmA_FMRFamide_R-like"/>
    <property type="match status" value="1"/>
</dbReference>
<dbReference type="OrthoDB" id="5864054at2759"/>
<evidence type="ECO:0000256" key="6">
    <source>
        <dbReference type="SAM" id="Phobius"/>
    </source>
</evidence>
<evidence type="ECO:0000256" key="5">
    <source>
        <dbReference type="SAM" id="MobiDB-lite"/>
    </source>
</evidence>
<feature type="domain" description="G-protein coupled receptors family 1 profile" evidence="7">
    <location>
        <begin position="53"/>
        <end position="173"/>
    </location>
</feature>
<dbReference type="GO" id="GO:0008528">
    <property type="term" value="F:G protein-coupled peptide receptor activity"/>
    <property type="evidence" value="ECO:0007669"/>
    <property type="project" value="InterPro"/>
</dbReference>